<organism evidence="2 3">
    <name type="scientific">Pseudocitrobacter vendiensis</name>
    <dbReference type="NCBI Taxonomy" id="2488306"/>
    <lineage>
        <taxon>Bacteria</taxon>
        <taxon>Pseudomonadati</taxon>
        <taxon>Pseudomonadota</taxon>
        <taxon>Gammaproteobacteria</taxon>
        <taxon>Enterobacterales</taxon>
        <taxon>Enterobacteriaceae</taxon>
        <taxon>Pseudocitrobacter</taxon>
    </lineage>
</organism>
<keyword evidence="3" id="KW-1185">Reference proteome</keyword>
<comment type="caution">
    <text evidence="2">The sequence shown here is derived from an EMBL/GenBank/DDBJ whole genome shotgun (WGS) entry which is preliminary data.</text>
</comment>
<sequence length="162" mass="19001">MPQKIKNKIKDIFFIFRGKIKTPFSGVFVIAFSIWFIKSTIEDMAMYQFTSLFHYGEIIYFNGYQIVLPLGIPIFFFAMATIVFSFFRKGTKKNRLHHEPHYVNLNHANLSYSTPLSARHHMAGCILPLQGMRNRSSEVFLCSRSRRLSTPDVGRYTHRVRR</sequence>
<protein>
    <submittedName>
        <fullName evidence="2">Uncharacterized protein</fullName>
    </submittedName>
</protein>
<gene>
    <name evidence="2" type="ORF">FBBNIHIM_10070</name>
</gene>
<accession>A0ABN8TDC9</accession>
<evidence type="ECO:0000313" key="2">
    <source>
        <dbReference type="EMBL" id="CAH6637156.1"/>
    </source>
</evidence>
<dbReference type="Proteomes" id="UP001152651">
    <property type="component" value="Unassembled WGS sequence"/>
</dbReference>
<keyword evidence="1" id="KW-0472">Membrane</keyword>
<proteinExistence type="predicted"/>
<reference evidence="2" key="1">
    <citation type="submission" date="2022-05" db="EMBL/GenBank/DDBJ databases">
        <authorList>
            <person name="Blom J."/>
        </authorList>
    </citation>
    <scope>NUCLEOTIDE SEQUENCE</scope>
    <source>
        <strain evidence="2">Type strain: CPO20170097</strain>
    </source>
</reference>
<keyword evidence="1" id="KW-0812">Transmembrane</keyword>
<feature type="transmembrane region" description="Helical" evidence="1">
    <location>
        <begin position="58"/>
        <end position="87"/>
    </location>
</feature>
<evidence type="ECO:0000256" key="1">
    <source>
        <dbReference type="SAM" id="Phobius"/>
    </source>
</evidence>
<keyword evidence="1" id="KW-1133">Transmembrane helix</keyword>
<name>A0ABN8TDC9_9ENTR</name>
<evidence type="ECO:0000313" key="3">
    <source>
        <dbReference type="Proteomes" id="UP001152651"/>
    </source>
</evidence>
<feature type="transmembrane region" description="Helical" evidence="1">
    <location>
        <begin position="20"/>
        <end position="38"/>
    </location>
</feature>
<dbReference type="EMBL" id="CALSBS010000007">
    <property type="protein sequence ID" value="CAH6637156.1"/>
    <property type="molecule type" value="Genomic_DNA"/>
</dbReference>